<reference evidence="1" key="1">
    <citation type="journal article" date="2023" name="Nat. Commun.">
        <title>Diploid and tetraploid genomes of Acorus and the evolution of monocots.</title>
        <authorList>
            <person name="Ma L."/>
            <person name="Liu K.W."/>
            <person name="Li Z."/>
            <person name="Hsiao Y.Y."/>
            <person name="Qi Y."/>
            <person name="Fu T."/>
            <person name="Tang G.D."/>
            <person name="Zhang D."/>
            <person name="Sun W.H."/>
            <person name="Liu D.K."/>
            <person name="Li Y."/>
            <person name="Chen G.Z."/>
            <person name="Liu X.D."/>
            <person name="Liao X.Y."/>
            <person name="Jiang Y.T."/>
            <person name="Yu X."/>
            <person name="Hao Y."/>
            <person name="Huang J."/>
            <person name="Zhao X.W."/>
            <person name="Ke S."/>
            <person name="Chen Y.Y."/>
            <person name="Wu W.L."/>
            <person name="Hsu J.L."/>
            <person name="Lin Y.F."/>
            <person name="Huang M.D."/>
            <person name="Li C.Y."/>
            <person name="Huang L."/>
            <person name="Wang Z.W."/>
            <person name="Zhao X."/>
            <person name="Zhong W.Y."/>
            <person name="Peng D.H."/>
            <person name="Ahmad S."/>
            <person name="Lan S."/>
            <person name="Zhang J.S."/>
            <person name="Tsai W.C."/>
            <person name="Van de Peer Y."/>
            <person name="Liu Z.J."/>
        </authorList>
    </citation>
    <scope>NUCLEOTIDE SEQUENCE</scope>
    <source>
        <strain evidence="1">CP</strain>
    </source>
</reference>
<protein>
    <submittedName>
        <fullName evidence="1">Uncharacterized protein</fullName>
    </submittedName>
</protein>
<accession>A0AAV9EI15</accession>
<reference evidence="1" key="2">
    <citation type="submission" date="2023-06" db="EMBL/GenBank/DDBJ databases">
        <authorList>
            <person name="Ma L."/>
            <person name="Liu K.-W."/>
            <person name="Li Z."/>
            <person name="Hsiao Y.-Y."/>
            <person name="Qi Y."/>
            <person name="Fu T."/>
            <person name="Tang G."/>
            <person name="Zhang D."/>
            <person name="Sun W.-H."/>
            <person name="Liu D.-K."/>
            <person name="Li Y."/>
            <person name="Chen G.-Z."/>
            <person name="Liu X.-D."/>
            <person name="Liao X.-Y."/>
            <person name="Jiang Y.-T."/>
            <person name="Yu X."/>
            <person name="Hao Y."/>
            <person name="Huang J."/>
            <person name="Zhao X.-W."/>
            <person name="Ke S."/>
            <person name="Chen Y.-Y."/>
            <person name="Wu W.-L."/>
            <person name="Hsu J.-L."/>
            <person name="Lin Y.-F."/>
            <person name="Huang M.-D."/>
            <person name="Li C.-Y."/>
            <person name="Huang L."/>
            <person name="Wang Z.-W."/>
            <person name="Zhao X."/>
            <person name="Zhong W.-Y."/>
            <person name="Peng D.-H."/>
            <person name="Ahmad S."/>
            <person name="Lan S."/>
            <person name="Zhang J.-S."/>
            <person name="Tsai W.-C."/>
            <person name="Van De Peer Y."/>
            <person name="Liu Z.-J."/>
        </authorList>
    </citation>
    <scope>NUCLEOTIDE SEQUENCE</scope>
    <source>
        <strain evidence="1">CP</strain>
        <tissue evidence="1">Leaves</tissue>
    </source>
</reference>
<sequence length="141" mass="16524">MSEGSYRCRRALGRRLQWSRRVVVRRLNGATSFKTVQKLNIENNTPPTVRYNTKKVANMTRGKMPLDPNKVKVVWDNAKHGNGRLGKFNEVTETYNLPYKWWIEFSKEELDILFGGCAARKRIAMYPYQALLQGEKELWNE</sequence>
<keyword evidence="2" id="KW-1185">Reference proteome</keyword>
<comment type="caution">
    <text evidence="1">The sequence shown here is derived from an EMBL/GenBank/DDBJ whole genome shotgun (WGS) entry which is preliminary data.</text>
</comment>
<evidence type="ECO:0000313" key="1">
    <source>
        <dbReference type="EMBL" id="KAK1313144.1"/>
    </source>
</evidence>
<gene>
    <name evidence="1" type="ORF">QJS10_CPA06g01194</name>
</gene>
<name>A0AAV9EI15_ACOCL</name>
<dbReference type="AlphaFoldDB" id="A0AAV9EI15"/>
<dbReference type="EMBL" id="JAUJYO010000006">
    <property type="protein sequence ID" value="KAK1313144.1"/>
    <property type="molecule type" value="Genomic_DNA"/>
</dbReference>
<dbReference type="Proteomes" id="UP001180020">
    <property type="component" value="Unassembled WGS sequence"/>
</dbReference>
<proteinExistence type="predicted"/>
<evidence type="ECO:0000313" key="2">
    <source>
        <dbReference type="Proteomes" id="UP001180020"/>
    </source>
</evidence>
<organism evidence="1 2">
    <name type="scientific">Acorus calamus</name>
    <name type="common">Sweet flag</name>
    <dbReference type="NCBI Taxonomy" id="4465"/>
    <lineage>
        <taxon>Eukaryota</taxon>
        <taxon>Viridiplantae</taxon>
        <taxon>Streptophyta</taxon>
        <taxon>Embryophyta</taxon>
        <taxon>Tracheophyta</taxon>
        <taxon>Spermatophyta</taxon>
        <taxon>Magnoliopsida</taxon>
        <taxon>Liliopsida</taxon>
        <taxon>Acoraceae</taxon>
        <taxon>Acorus</taxon>
    </lineage>
</organism>